<gene>
    <name evidence="1" type="ORF">CH64_291</name>
    <name evidence="2" type="ORF">ERS008555_01884</name>
</gene>
<evidence type="ECO:0000313" key="1">
    <source>
        <dbReference type="EMBL" id="AJJ12748.1"/>
    </source>
</evidence>
<evidence type="ECO:0000313" key="3">
    <source>
        <dbReference type="Proteomes" id="UP000031914"/>
    </source>
</evidence>
<dbReference type="EMBL" id="CTKE01000007">
    <property type="protein sequence ID" value="CQI89956.1"/>
    <property type="molecule type" value="Genomic_DNA"/>
</dbReference>
<accession>A0A0U1HSN6</accession>
<protein>
    <submittedName>
        <fullName evidence="2">Uncharacterized protein</fullName>
    </submittedName>
</protein>
<sequence>MKVLALTRVMDYLRQLELKGKYQTGLNAR</sequence>
<reference evidence="2 4" key="2">
    <citation type="submission" date="2015-03" db="EMBL/GenBank/DDBJ databases">
        <authorList>
            <person name="Murphy D."/>
        </authorList>
    </citation>
    <scope>NUCLEOTIDE SEQUENCE [LARGE SCALE GENOMIC DNA]</scope>
    <source>
        <strain evidence="2 4">68/02</strain>
    </source>
</reference>
<evidence type="ECO:0000313" key="2">
    <source>
        <dbReference type="EMBL" id="CQI89956.1"/>
    </source>
</evidence>
<name>A0A0U1HSN6_YERRO</name>
<keyword evidence="3" id="KW-1185">Reference proteome</keyword>
<dbReference type="EMBL" id="CP009787">
    <property type="protein sequence ID" value="AJJ12748.1"/>
    <property type="molecule type" value="Genomic_DNA"/>
</dbReference>
<proteinExistence type="predicted"/>
<dbReference type="Proteomes" id="UP000031914">
    <property type="component" value="Chromosome"/>
</dbReference>
<evidence type="ECO:0000313" key="4">
    <source>
        <dbReference type="Proteomes" id="UP000042054"/>
    </source>
</evidence>
<organism evidence="2 4">
    <name type="scientific">Yersinia rohdei</name>
    <dbReference type="NCBI Taxonomy" id="29485"/>
    <lineage>
        <taxon>Bacteria</taxon>
        <taxon>Pseudomonadati</taxon>
        <taxon>Pseudomonadota</taxon>
        <taxon>Gammaproteobacteria</taxon>
        <taxon>Enterobacterales</taxon>
        <taxon>Yersiniaceae</taxon>
        <taxon>Yersinia</taxon>
    </lineage>
</organism>
<dbReference type="AlphaFoldDB" id="A0A0U1HSN6"/>
<reference evidence="1 3" key="1">
    <citation type="journal article" date="2015" name="Genome Announc.">
        <title>Thirty-Two Complete Genome Assemblies of Nine Yersinia Species, Including Y. pestis, Y. pseudotuberculosis, and Y. enterocolitica.</title>
        <authorList>
            <person name="Johnson S.L."/>
            <person name="Daligault H.E."/>
            <person name="Davenport K.W."/>
            <person name="Jaissle J."/>
            <person name="Frey K.G."/>
            <person name="Ladner J.T."/>
            <person name="Broomall S.M."/>
            <person name="Bishop-Lilly K.A."/>
            <person name="Bruce D.C."/>
            <person name="Coyne S.R."/>
            <person name="Gibbons H.S."/>
            <person name="Lo C.C."/>
            <person name="Munk A.C."/>
            <person name="Rosenzweig C.N."/>
            <person name="Koroleva G.I."/>
            <person name="Palacios G.F."/>
            <person name="Redden C.L."/>
            <person name="Xu Y."/>
            <person name="Minogue T.D."/>
            <person name="Chain P.S."/>
        </authorList>
    </citation>
    <scope>NUCLEOTIDE SEQUENCE [LARGE SCALE GENOMIC DNA]</scope>
    <source>
        <strain evidence="1 3">YRA</strain>
    </source>
</reference>
<dbReference type="Proteomes" id="UP000042054">
    <property type="component" value="Unassembled WGS sequence"/>
</dbReference>
<dbReference type="KEGG" id="yro:CH64_291"/>